<dbReference type="Gene3D" id="3.90.920.10">
    <property type="entry name" value="DNA primase, PRIM domain"/>
    <property type="match status" value="1"/>
</dbReference>
<gene>
    <name evidence="12" type="ORF">Vafri_4510</name>
</gene>
<evidence type="ECO:0000256" key="10">
    <source>
        <dbReference type="RuleBase" id="RU003514"/>
    </source>
</evidence>
<dbReference type="InterPro" id="IPR002755">
    <property type="entry name" value="DNA_primase_S"/>
</dbReference>
<evidence type="ECO:0000256" key="7">
    <source>
        <dbReference type="ARBA" id="ARBA00022723"/>
    </source>
</evidence>
<keyword evidence="13" id="KW-1185">Reference proteome</keyword>
<dbReference type="Pfam" id="PF01896">
    <property type="entry name" value="DNA_primase_S"/>
    <property type="match status" value="1"/>
</dbReference>
<dbReference type="PANTHER" id="PTHR10536">
    <property type="entry name" value="DNA PRIMASE SMALL SUBUNIT"/>
    <property type="match status" value="1"/>
</dbReference>
<keyword evidence="5" id="KW-0548">Nucleotidyltransferase</keyword>
<feature type="compositionally biased region" description="Basic and acidic residues" evidence="11">
    <location>
        <begin position="1"/>
        <end position="12"/>
    </location>
</feature>
<protein>
    <recommendedName>
        <fullName evidence="10">DNA primase</fullName>
        <ecNumber evidence="10">2.7.7.-</ecNumber>
    </recommendedName>
</protein>
<keyword evidence="4 10" id="KW-0808">Transferase</keyword>
<dbReference type="CDD" id="cd04860">
    <property type="entry name" value="AE_Prim_S"/>
    <property type="match status" value="1"/>
</dbReference>
<name>A0A8J4AU08_9CHLO</name>
<evidence type="ECO:0000256" key="5">
    <source>
        <dbReference type="ARBA" id="ARBA00022695"/>
    </source>
</evidence>
<dbReference type="SUPFAM" id="SSF56747">
    <property type="entry name" value="Prim-pol domain"/>
    <property type="match status" value="1"/>
</dbReference>
<accession>A0A8J4AU08</accession>
<dbReference type="GO" id="GO:0005658">
    <property type="term" value="C:alpha DNA polymerase:primase complex"/>
    <property type="evidence" value="ECO:0007669"/>
    <property type="project" value="UniProtKB-ARBA"/>
</dbReference>
<keyword evidence="7" id="KW-0479">Metal-binding</keyword>
<evidence type="ECO:0000256" key="6">
    <source>
        <dbReference type="ARBA" id="ARBA00022705"/>
    </source>
</evidence>
<sequence length="477" mass="53230">MADVNKRQRVDQDSGGETGPLAIIEPEINVQEAMPSYYAKLFPHQHMVKWLAYGNDGKHAQADSHFFNRREFCFTLDGDIFVRYQAFKDGTALQEAIQRRCPAKIDIGPVYTANPQDRHKFGASFQPTERELVFDIDLTDYDDVRTCGSGGHICGKCWPLMAVAVKIIDAGLRNDFGFKHILWVYSGRRGVHCWVCDPSARQLTDEQRAAVANWFALYKGHEEGKARIAFLGGGAMHPAVDRAVETLRTAWMETILPAQRLLEDGPKCEALLRYLPEQTLVENIKKKWASRSVASRTDQDINLVRWGVLEAEVNSRLTEERSRSKGAGSYKVVGPLERCIPEIIIAHAYPRLDMEVSKKMNHLLKAPFCVHPKTGKVCVPLDPTLVDEFDPDDVPTVGSLLRELAAAKNGGGKGSSSAATEAYGGGSKAEPWRETRMANAVQIFERCLLDDLVTTNRDELTERTRVAVAVGQLNLDF</sequence>
<organism evidence="12 13">
    <name type="scientific">Volvox africanus</name>
    <dbReference type="NCBI Taxonomy" id="51714"/>
    <lineage>
        <taxon>Eukaryota</taxon>
        <taxon>Viridiplantae</taxon>
        <taxon>Chlorophyta</taxon>
        <taxon>core chlorophytes</taxon>
        <taxon>Chlorophyceae</taxon>
        <taxon>CS clade</taxon>
        <taxon>Chlamydomonadales</taxon>
        <taxon>Volvocaceae</taxon>
        <taxon>Volvox</taxon>
    </lineage>
</organism>
<evidence type="ECO:0000256" key="8">
    <source>
        <dbReference type="ARBA" id="ARBA00022833"/>
    </source>
</evidence>
<evidence type="ECO:0000256" key="1">
    <source>
        <dbReference type="ARBA" id="ARBA00009762"/>
    </source>
</evidence>
<evidence type="ECO:0000256" key="2">
    <source>
        <dbReference type="ARBA" id="ARBA00022478"/>
    </source>
</evidence>
<dbReference type="EC" id="2.7.7.-" evidence="10"/>
<dbReference type="FunFam" id="3.90.920.10:FF:000003">
    <property type="entry name" value="DNA primase"/>
    <property type="match status" value="1"/>
</dbReference>
<evidence type="ECO:0000256" key="11">
    <source>
        <dbReference type="SAM" id="MobiDB-lite"/>
    </source>
</evidence>
<dbReference type="EMBL" id="BNCO01000005">
    <property type="protein sequence ID" value="GIL47878.1"/>
    <property type="molecule type" value="Genomic_DNA"/>
</dbReference>
<keyword evidence="6 10" id="KW-0235">DNA replication</keyword>
<comment type="similarity">
    <text evidence="1 10">Belongs to the eukaryotic-type primase small subunit family.</text>
</comment>
<evidence type="ECO:0000256" key="3">
    <source>
        <dbReference type="ARBA" id="ARBA00022515"/>
    </source>
</evidence>
<dbReference type="InterPro" id="IPR014052">
    <property type="entry name" value="DNA_primase_ssu_euk/arc"/>
</dbReference>
<dbReference type="Proteomes" id="UP000747399">
    <property type="component" value="Unassembled WGS sequence"/>
</dbReference>
<comment type="caution">
    <text evidence="12">The sequence shown here is derived from an EMBL/GenBank/DDBJ whole genome shotgun (WGS) entry which is preliminary data.</text>
</comment>
<evidence type="ECO:0000256" key="4">
    <source>
        <dbReference type="ARBA" id="ARBA00022679"/>
    </source>
</evidence>
<keyword evidence="2 10" id="KW-0240">DNA-directed RNA polymerase</keyword>
<feature type="region of interest" description="Disordered" evidence="11">
    <location>
        <begin position="408"/>
        <end position="430"/>
    </location>
</feature>
<dbReference type="NCBIfam" id="TIGR00335">
    <property type="entry name" value="primase_sml"/>
    <property type="match status" value="1"/>
</dbReference>
<evidence type="ECO:0000256" key="9">
    <source>
        <dbReference type="ARBA" id="ARBA00023163"/>
    </source>
</evidence>
<dbReference type="GO" id="GO:0003899">
    <property type="term" value="F:DNA-directed RNA polymerase activity"/>
    <property type="evidence" value="ECO:0007669"/>
    <property type="project" value="InterPro"/>
</dbReference>
<evidence type="ECO:0000313" key="12">
    <source>
        <dbReference type="EMBL" id="GIL47878.1"/>
    </source>
</evidence>
<feature type="region of interest" description="Disordered" evidence="11">
    <location>
        <begin position="1"/>
        <end position="22"/>
    </location>
</feature>
<reference evidence="12" key="1">
    <citation type="journal article" date="2021" name="Proc. Natl. Acad. Sci. U.S.A.">
        <title>Three genomes in the algal genus Volvox reveal the fate of a haploid sex-determining region after a transition to homothallism.</title>
        <authorList>
            <person name="Yamamoto K."/>
            <person name="Hamaji T."/>
            <person name="Kawai-Toyooka H."/>
            <person name="Matsuzaki R."/>
            <person name="Takahashi F."/>
            <person name="Nishimura Y."/>
            <person name="Kawachi M."/>
            <person name="Noguchi H."/>
            <person name="Minakuchi Y."/>
            <person name="Umen J.G."/>
            <person name="Toyoda A."/>
            <person name="Nozaki H."/>
        </authorList>
    </citation>
    <scope>NUCLEOTIDE SEQUENCE</scope>
    <source>
        <strain evidence="12">NIES-3780</strain>
    </source>
</reference>
<dbReference type="GO" id="GO:0046872">
    <property type="term" value="F:metal ion binding"/>
    <property type="evidence" value="ECO:0007669"/>
    <property type="project" value="UniProtKB-KW"/>
</dbReference>
<proteinExistence type="inferred from homology"/>
<keyword evidence="3 10" id="KW-0639">Primosome</keyword>
<keyword evidence="8" id="KW-0862">Zinc</keyword>
<evidence type="ECO:0000313" key="13">
    <source>
        <dbReference type="Proteomes" id="UP000747399"/>
    </source>
</evidence>
<keyword evidence="9" id="KW-0804">Transcription</keyword>
<dbReference type="AlphaFoldDB" id="A0A8J4AU08"/>
<dbReference type="GO" id="GO:0006269">
    <property type="term" value="P:DNA replication, synthesis of primer"/>
    <property type="evidence" value="ECO:0007669"/>
    <property type="project" value="UniProtKB-KW"/>
</dbReference>